<dbReference type="OrthoDB" id="3203519at2"/>
<evidence type="ECO:0000256" key="1">
    <source>
        <dbReference type="SAM" id="MobiDB-lite"/>
    </source>
</evidence>
<dbReference type="AlphaFoldDB" id="A0A6I3M9G8"/>
<evidence type="ECO:0000313" key="3">
    <source>
        <dbReference type="EMBL" id="MTH69621.1"/>
    </source>
</evidence>
<dbReference type="Pfam" id="PF13196">
    <property type="entry name" value="DUF4012"/>
    <property type="match status" value="1"/>
</dbReference>
<feature type="region of interest" description="Disordered" evidence="1">
    <location>
        <begin position="1"/>
        <end position="32"/>
    </location>
</feature>
<proteinExistence type="predicted"/>
<keyword evidence="4" id="KW-1185">Reference proteome</keyword>
<evidence type="ECO:0000313" key="4">
    <source>
        <dbReference type="Proteomes" id="UP000433071"/>
    </source>
</evidence>
<name>A0A6I3M9G8_9MICO</name>
<dbReference type="EMBL" id="WMLB01000033">
    <property type="protein sequence ID" value="MTH69621.1"/>
    <property type="molecule type" value="Genomic_DNA"/>
</dbReference>
<feature type="transmembrane region" description="Helical" evidence="2">
    <location>
        <begin position="36"/>
        <end position="59"/>
    </location>
</feature>
<comment type="caution">
    <text evidence="3">The sequence shown here is derived from an EMBL/GenBank/DDBJ whole genome shotgun (WGS) entry which is preliminary data.</text>
</comment>
<evidence type="ECO:0000256" key="2">
    <source>
        <dbReference type="SAM" id="Phobius"/>
    </source>
</evidence>
<reference evidence="3 4" key="1">
    <citation type="submission" date="2019-11" db="EMBL/GenBank/DDBJ databases">
        <title>Agromyces kandeliae sp. nov., isolated from mangrove soil.</title>
        <authorList>
            <person name="Wang R."/>
        </authorList>
    </citation>
    <scope>NUCLEOTIDE SEQUENCE [LARGE SCALE GENOMIC DNA]</scope>
    <source>
        <strain evidence="3 4">JCM 11433</strain>
    </source>
</reference>
<keyword evidence="2" id="KW-0812">Transmembrane</keyword>
<keyword evidence="2" id="KW-1133">Transmembrane helix</keyword>
<dbReference type="InterPro" id="IPR025101">
    <property type="entry name" value="DUF4012"/>
</dbReference>
<dbReference type="Proteomes" id="UP000433071">
    <property type="component" value="Unassembled WGS sequence"/>
</dbReference>
<feature type="compositionally biased region" description="Basic residues" evidence="1">
    <location>
        <begin position="21"/>
        <end position="32"/>
    </location>
</feature>
<gene>
    <name evidence="3" type="ORF">GJ743_14715</name>
</gene>
<sequence length="611" mass="64471">MTSPHLVRAPARASDPNPPRNRTRERSPRRRSTARAWTWSMLGVLALLVVGGGLAAWWIGANALAVRDDLEASKATVSAYQTAATEQRFSDLPALAAQLDVSSSDAVMPTTSPIWRIGELVPVAGENLRAVRIIAEGVNDLSAEVVTPASTMLGEFTLERDPASGGFDVAPLRAASEISTSAASIVTGLRAELAGVDSNSTIPQVAEAVAEFDGLLDTADEAIPQVNGALTAVTELLGVNGPRNVVLAFLNNAEAAALGGGPAAQTLLTVGAGAVDVTRQVSSGDFHVVPVDVELDDSAEQLYDDILLNQVNATTSRPDFPTAAQLISAYWQRDQGVTPDVVISLDPLGLSRLLQVTGPVTTTEGEQLTSDNVVSKLLNEAYFRYPDGAGSDEYFAAAASAVFDRIMSVDYDVWAMAEAVTDVAGSGSLMMWSNDPVTQALFDGTRLQGTLPQANDGSSVLGVYFRDRSSSKIDTYLHTEATVTTDACTPGAPTYEVEVRLQFDLPEVELPSYVDSGLYDFYRTEVFLYGPVDATTESVEVLEGGLNSVAGPSVVDLGRPAEKFTVDLVDGQVAVVRATFEGTIGEHGPTEVRTTPMINATAVKLEEAACG</sequence>
<organism evidence="3 4">
    <name type="scientific">Agromyces bracchium</name>
    <dbReference type="NCBI Taxonomy" id="88376"/>
    <lineage>
        <taxon>Bacteria</taxon>
        <taxon>Bacillati</taxon>
        <taxon>Actinomycetota</taxon>
        <taxon>Actinomycetes</taxon>
        <taxon>Micrococcales</taxon>
        <taxon>Microbacteriaceae</taxon>
        <taxon>Agromyces</taxon>
    </lineage>
</organism>
<dbReference type="RefSeq" id="WP_155052644.1">
    <property type="nucleotide sequence ID" value="NZ_BAAAIB010000002.1"/>
</dbReference>
<protein>
    <submittedName>
        <fullName evidence="3">DUF4012 domain-containing protein</fullName>
    </submittedName>
</protein>
<keyword evidence="2" id="KW-0472">Membrane</keyword>
<accession>A0A6I3M9G8</accession>